<name>U3B4I8_9VIBR</name>
<proteinExistence type="predicted"/>
<accession>U3B4I8</accession>
<dbReference type="RefSeq" id="WP_021714546.1">
    <property type="nucleotide sequence ID" value="NZ_BATM01000044.1"/>
</dbReference>
<sequence length="110" mass="12345">MYVVTPKSTALLEKMNGLDVVLDVNIEVTNIDEMLKEGEHAHFLVSFEADDENEPEQYPLGDLIAQAMQTLDELNEGAMACSFTLDRVWMNGDEIHLSVRTLDKQESSLS</sequence>
<evidence type="ECO:0000313" key="2">
    <source>
        <dbReference type="Proteomes" id="UP000016562"/>
    </source>
</evidence>
<protein>
    <submittedName>
        <fullName evidence="1">Uncharacterized protein</fullName>
    </submittedName>
</protein>
<gene>
    <name evidence="1" type="ORF">VEZ01S_44_00480</name>
</gene>
<evidence type="ECO:0000313" key="1">
    <source>
        <dbReference type="EMBL" id="GAD80845.1"/>
    </source>
</evidence>
<dbReference type="AlphaFoldDB" id="U3B4I8"/>
<dbReference type="Proteomes" id="UP000016562">
    <property type="component" value="Unassembled WGS sequence"/>
</dbReference>
<comment type="caution">
    <text evidence="1">The sequence shown here is derived from an EMBL/GenBank/DDBJ whole genome shotgun (WGS) entry which is preliminary data.</text>
</comment>
<organism evidence="1 2">
    <name type="scientific">Vibrio ezurae NBRC 102218</name>
    <dbReference type="NCBI Taxonomy" id="1219080"/>
    <lineage>
        <taxon>Bacteria</taxon>
        <taxon>Pseudomonadati</taxon>
        <taxon>Pseudomonadota</taxon>
        <taxon>Gammaproteobacteria</taxon>
        <taxon>Vibrionales</taxon>
        <taxon>Vibrionaceae</taxon>
        <taxon>Vibrio</taxon>
    </lineage>
</organism>
<reference evidence="1 2" key="1">
    <citation type="submission" date="2013-09" db="EMBL/GenBank/DDBJ databases">
        <title>Whole genome shotgun sequence of Vibrio ezurae NBRC 102218.</title>
        <authorList>
            <person name="Yoshida I."/>
            <person name="Hosoyama A."/>
            <person name="Numata M."/>
            <person name="Hashimoto M."/>
            <person name="Hosoyama Y."/>
            <person name="Tsuchikane K."/>
            <person name="Noguchi M."/>
            <person name="Hirakata S."/>
            <person name="Ichikawa N."/>
            <person name="Ohji S."/>
            <person name="Yamazoe A."/>
            <person name="Fujita N."/>
        </authorList>
    </citation>
    <scope>NUCLEOTIDE SEQUENCE [LARGE SCALE GENOMIC DNA]</scope>
    <source>
        <strain evidence="1 2">NBRC 102218</strain>
    </source>
</reference>
<keyword evidence="2" id="KW-1185">Reference proteome</keyword>
<dbReference type="EMBL" id="BATM01000044">
    <property type="protein sequence ID" value="GAD80845.1"/>
    <property type="molecule type" value="Genomic_DNA"/>
</dbReference>